<feature type="transmembrane region" description="Helical" evidence="9">
    <location>
        <begin position="304"/>
        <end position="327"/>
    </location>
</feature>
<evidence type="ECO:0000256" key="2">
    <source>
        <dbReference type="ARBA" id="ARBA00004651"/>
    </source>
</evidence>
<keyword evidence="10" id="KW-1185">Reference proteome</keyword>
<comment type="similarity">
    <text evidence="3 9">Belongs to the riboflavin transporter family.</text>
</comment>
<evidence type="ECO:0000256" key="3">
    <source>
        <dbReference type="ARBA" id="ARBA00006366"/>
    </source>
</evidence>
<comment type="subcellular location">
    <subcellularLocation>
        <location evidence="2 9">Cell membrane</location>
        <topology evidence="2 9">Multi-pass membrane protein</topology>
    </subcellularLocation>
</comment>
<proteinExistence type="inferred from homology"/>
<dbReference type="Proteomes" id="UP000095283">
    <property type="component" value="Unplaced"/>
</dbReference>
<dbReference type="Pfam" id="PF06237">
    <property type="entry name" value="SLC52_ribofla_tr"/>
    <property type="match status" value="2"/>
</dbReference>
<dbReference type="GO" id="GO:0005886">
    <property type="term" value="C:plasma membrane"/>
    <property type="evidence" value="ECO:0007669"/>
    <property type="project" value="UniProtKB-SubCell"/>
</dbReference>
<evidence type="ECO:0000256" key="9">
    <source>
        <dbReference type="RuleBase" id="RU368035"/>
    </source>
</evidence>
<protein>
    <recommendedName>
        <fullName evidence="9">Riboflavin transporter</fullName>
    </recommendedName>
</protein>
<dbReference type="PANTHER" id="PTHR12929">
    <property type="entry name" value="SOLUTE CARRIER FAMILY 52"/>
    <property type="match status" value="1"/>
</dbReference>
<evidence type="ECO:0000256" key="8">
    <source>
        <dbReference type="ARBA" id="ARBA00023136"/>
    </source>
</evidence>
<evidence type="ECO:0000256" key="5">
    <source>
        <dbReference type="ARBA" id="ARBA00022475"/>
    </source>
</evidence>
<keyword evidence="4 9" id="KW-0813">Transport</keyword>
<comment type="catalytic activity">
    <reaction evidence="1 9">
        <text>riboflavin(in) = riboflavin(out)</text>
        <dbReference type="Rhea" id="RHEA:35015"/>
        <dbReference type="ChEBI" id="CHEBI:57986"/>
    </reaction>
</comment>
<evidence type="ECO:0000256" key="4">
    <source>
        <dbReference type="ARBA" id="ARBA00022448"/>
    </source>
</evidence>
<evidence type="ECO:0000256" key="6">
    <source>
        <dbReference type="ARBA" id="ARBA00022692"/>
    </source>
</evidence>
<keyword evidence="6 9" id="KW-0812">Transmembrane</keyword>
<feature type="transmembrane region" description="Helical" evidence="9">
    <location>
        <begin position="252"/>
        <end position="272"/>
    </location>
</feature>
<dbReference type="PANTHER" id="PTHR12929:SF10">
    <property type="entry name" value="RIBOFLAVIN TRANSPORTER"/>
    <property type="match status" value="1"/>
</dbReference>
<evidence type="ECO:0000313" key="10">
    <source>
        <dbReference type="Proteomes" id="UP000095283"/>
    </source>
</evidence>
<feature type="transmembrane region" description="Helical" evidence="9">
    <location>
        <begin position="94"/>
        <end position="114"/>
    </location>
</feature>
<feature type="transmembrane region" description="Helical" evidence="9">
    <location>
        <begin position="279"/>
        <end position="298"/>
    </location>
</feature>
<dbReference type="InterPro" id="IPR009357">
    <property type="entry name" value="Riboflavin_transptr"/>
</dbReference>
<keyword evidence="5 9" id="KW-1003">Cell membrane</keyword>
<feature type="transmembrane region" description="Helical" evidence="9">
    <location>
        <begin position="126"/>
        <end position="146"/>
    </location>
</feature>
<sequence>MTVSKMIFFLVVIFGSSSWMGTNSVWMQLPLLTTDLPEQWGLPSYLAAVVQYCLFRNFFKYSIVKSEIECGSNSLGLVFFWRTTAWLGEKHYSVVLYILLFGLALVNAISNVLFMPFMSQFHHAYLNAYFIGMGFSALVPSLLSIVQGTTNYECNGDSPHYFPPRFSVSVFFLIVFFWTCMATACFIILYRETLHKLSSSNVLHPPTSHITGISYAFVLVATALVNAQMNGVIPSIQSYAALPYSQFGQSKYYKYLFMKFTKFVLVYLHFFIFFRSISLLAVLTVLSSCVTSFIIYLASLSPNFIFNSMVGGSALSIISVLMAAGLHSYLRVVFASLLREGHQSESRLFWCGVFIQIGSFIGSAVMFPLVNVFHVFTPSPTCPST</sequence>
<feature type="transmembrane region" description="Helical" evidence="9">
    <location>
        <begin position="348"/>
        <end position="370"/>
    </location>
</feature>
<organism evidence="10 11">
    <name type="scientific">Heterorhabditis bacteriophora</name>
    <name type="common">Entomopathogenic nematode worm</name>
    <dbReference type="NCBI Taxonomy" id="37862"/>
    <lineage>
        <taxon>Eukaryota</taxon>
        <taxon>Metazoa</taxon>
        <taxon>Ecdysozoa</taxon>
        <taxon>Nematoda</taxon>
        <taxon>Chromadorea</taxon>
        <taxon>Rhabditida</taxon>
        <taxon>Rhabditina</taxon>
        <taxon>Rhabditomorpha</taxon>
        <taxon>Strongyloidea</taxon>
        <taxon>Heterorhabditidae</taxon>
        <taxon>Heterorhabditis</taxon>
    </lineage>
</organism>
<keyword evidence="8 9" id="KW-0472">Membrane</keyword>
<dbReference type="AlphaFoldDB" id="A0A1I7WAQ6"/>
<evidence type="ECO:0000256" key="7">
    <source>
        <dbReference type="ARBA" id="ARBA00022989"/>
    </source>
</evidence>
<accession>A0A1I7WAQ6</accession>
<feature type="transmembrane region" description="Helical" evidence="9">
    <location>
        <begin position="210"/>
        <end position="232"/>
    </location>
</feature>
<feature type="transmembrane region" description="Helical" evidence="9">
    <location>
        <begin position="166"/>
        <end position="190"/>
    </location>
</feature>
<dbReference type="WBParaSite" id="Hba_01780">
    <property type="protein sequence ID" value="Hba_01780"/>
    <property type="gene ID" value="Hba_01780"/>
</dbReference>
<evidence type="ECO:0000256" key="1">
    <source>
        <dbReference type="ARBA" id="ARBA00000215"/>
    </source>
</evidence>
<keyword evidence="7 9" id="KW-1133">Transmembrane helix</keyword>
<dbReference type="GO" id="GO:0032217">
    <property type="term" value="F:riboflavin transmembrane transporter activity"/>
    <property type="evidence" value="ECO:0007669"/>
    <property type="project" value="UniProtKB-UniRule"/>
</dbReference>
<comment type="caution">
    <text evidence="9">Lacks conserved residue(s) required for the propagation of feature annotation.</text>
</comment>
<reference evidence="11" key="1">
    <citation type="submission" date="2016-11" db="UniProtKB">
        <authorList>
            <consortium name="WormBaseParasite"/>
        </authorList>
    </citation>
    <scope>IDENTIFICATION</scope>
</reference>
<comment type="function">
    <text evidence="9">Plasma membrane transporter mediating the uptake by cells of the water soluble vitamin B2/riboflavin that plays a key role in biochemical oxidation-reduction reactions of the carbohydrate, lipid, and amino acid metabolism.</text>
</comment>
<name>A0A1I7WAQ6_HETBA</name>
<evidence type="ECO:0000313" key="11">
    <source>
        <dbReference type="WBParaSite" id="Hba_01780"/>
    </source>
</evidence>